<evidence type="ECO:0000256" key="7">
    <source>
        <dbReference type="ARBA" id="ARBA00023136"/>
    </source>
</evidence>
<keyword evidence="5 8" id="KW-0812">Transmembrane</keyword>
<comment type="subcellular location">
    <subcellularLocation>
        <location evidence="1">Membrane</location>
        <topology evidence="1">Single-pass membrane protein</topology>
    </subcellularLocation>
</comment>
<dbReference type="PANTHER" id="PTHR21645:SF7">
    <property type="entry name" value="GLYCOSYLTRANSFERASE FAMILY 92 PROTEIN"/>
    <property type="match status" value="1"/>
</dbReference>
<evidence type="ECO:0000256" key="5">
    <source>
        <dbReference type="ARBA" id="ARBA00022692"/>
    </source>
</evidence>
<dbReference type="EC" id="2.4.1.-" evidence="8"/>
<organism evidence="9 10">
    <name type="scientific">Caenorhabditis briggsae</name>
    <dbReference type="NCBI Taxonomy" id="6238"/>
    <lineage>
        <taxon>Eukaryota</taxon>
        <taxon>Metazoa</taxon>
        <taxon>Ecdysozoa</taxon>
        <taxon>Nematoda</taxon>
        <taxon>Chromadorea</taxon>
        <taxon>Rhabditida</taxon>
        <taxon>Rhabditina</taxon>
        <taxon>Rhabditomorpha</taxon>
        <taxon>Rhabditoidea</taxon>
        <taxon>Rhabditidae</taxon>
        <taxon>Peloderinae</taxon>
        <taxon>Caenorhabditis</taxon>
    </lineage>
</organism>
<keyword evidence="6 8" id="KW-1133">Transmembrane helix</keyword>
<dbReference type="AlphaFoldDB" id="A0AAE9DRT0"/>
<dbReference type="GO" id="GO:0016757">
    <property type="term" value="F:glycosyltransferase activity"/>
    <property type="evidence" value="ECO:0007669"/>
    <property type="project" value="UniProtKB-UniRule"/>
</dbReference>
<evidence type="ECO:0000256" key="4">
    <source>
        <dbReference type="ARBA" id="ARBA00022679"/>
    </source>
</evidence>
<keyword evidence="4 8" id="KW-0808">Transferase</keyword>
<keyword evidence="3 8" id="KW-0328">Glycosyltransferase</keyword>
<evidence type="ECO:0000256" key="6">
    <source>
        <dbReference type="ARBA" id="ARBA00022989"/>
    </source>
</evidence>
<evidence type="ECO:0000256" key="8">
    <source>
        <dbReference type="RuleBase" id="RU366017"/>
    </source>
</evidence>
<comment type="similarity">
    <text evidence="2 8">Belongs to the glycosyltransferase 92 family.</text>
</comment>
<gene>
    <name evidence="9" type="ORF">L3Y34_014045</name>
</gene>
<dbReference type="GO" id="GO:0016020">
    <property type="term" value="C:membrane"/>
    <property type="evidence" value="ECO:0007669"/>
    <property type="project" value="UniProtKB-SubCell"/>
</dbReference>
<evidence type="ECO:0000313" key="10">
    <source>
        <dbReference type="Proteomes" id="UP000827892"/>
    </source>
</evidence>
<sequence>MPISTLLMDLYRRNVQLYGTIMLKCRPFYLFIIFLVFLHIFIHPLPVLRRVRNAYTYKMKELDNDEMDLFFVSAYYYGNEYSFYENQVSLTFLAPRDAHWDRRKIIVIRSNGSNSVLEPMKVHRATPHNICKFVTITGTVTLKDDLMDLEILVNKNIAGLRYLPADNKQRDLVVCTPPIYNNVRWQSILLIAHIYARFNGHLQLYLSNSKPAFFDLLEELKRHTGISVSPFPDFFGNSQLDEIEFGGITVASSDCLSKYKSSASFIAFLEWDEFLIPTRFSSFFDEFANFFESEIFVGLLEYKNSKGVSKIVSRPFNIGSIWLNEPVERPYKLKTKKMGQNTSKIYEVDESVDLDSMTRGKFPGAEDLKSSDRQAIARDIKKTISTPKIASILARLRNETIIQCSKSYATYYTSTTSRLVCPGAYMCNAPRNYTCIKSKTNFKLLKYTTNFYQLESKGFESTVCP</sequence>
<name>A0AAE9DRT0_CAEBR</name>
<dbReference type="PANTHER" id="PTHR21645">
    <property type="entry name" value="GLYCOSYLTRANSFERASE FAMILY 92 PROTEIN"/>
    <property type="match status" value="1"/>
</dbReference>
<evidence type="ECO:0000256" key="3">
    <source>
        <dbReference type="ARBA" id="ARBA00022676"/>
    </source>
</evidence>
<proteinExistence type="inferred from homology"/>
<dbReference type="Pfam" id="PF01697">
    <property type="entry name" value="Glyco_transf_92"/>
    <property type="match status" value="1"/>
</dbReference>
<evidence type="ECO:0000256" key="1">
    <source>
        <dbReference type="ARBA" id="ARBA00004167"/>
    </source>
</evidence>
<keyword evidence="7 8" id="KW-0472">Membrane</keyword>
<protein>
    <recommendedName>
        <fullName evidence="8">Glycosyltransferase family 92 protein</fullName>
        <ecNumber evidence="8">2.4.1.-</ecNumber>
    </recommendedName>
</protein>
<dbReference type="EMBL" id="CP090891">
    <property type="protein sequence ID" value="ULU09355.1"/>
    <property type="molecule type" value="Genomic_DNA"/>
</dbReference>
<dbReference type="InterPro" id="IPR008166">
    <property type="entry name" value="Glyco_transf_92"/>
</dbReference>
<accession>A0AAE9DRT0</accession>
<evidence type="ECO:0000256" key="2">
    <source>
        <dbReference type="ARBA" id="ARBA00007647"/>
    </source>
</evidence>
<feature type="transmembrane region" description="Helical" evidence="8">
    <location>
        <begin position="28"/>
        <end position="48"/>
    </location>
</feature>
<reference evidence="9 10" key="1">
    <citation type="submission" date="2022-05" db="EMBL/GenBank/DDBJ databases">
        <title>Chromosome-level reference genomes for two strains of Caenorhabditis briggsae: an improved platform for comparative genomics.</title>
        <authorList>
            <person name="Stevens L."/>
            <person name="Andersen E.C."/>
        </authorList>
    </citation>
    <scope>NUCLEOTIDE SEQUENCE [LARGE SCALE GENOMIC DNA]</scope>
    <source>
        <strain evidence="9">QX1410_ONT</strain>
        <tissue evidence="9">Whole-organism</tissue>
    </source>
</reference>
<dbReference type="InterPro" id="IPR052012">
    <property type="entry name" value="GTase_92"/>
</dbReference>
<dbReference type="Proteomes" id="UP000827892">
    <property type="component" value="Chromosome I"/>
</dbReference>
<evidence type="ECO:0000313" key="9">
    <source>
        <dbReference type="EMBL" id="ULU09355.1"/>
    </source>
</evidence>